<accession>A0ABR3QG58</accession>
<dbReference type="GeneID" id="95982354"/>
<name>A0ABR3QG58_9TREE</name>
<feature type="compositionally biased region" description="Polar residues" evidence="1">
    <location>
        <begin position="98"/>
        <end position="111"/>
    </location>
</feature>
<dbReference type="EMBL" id="JBBXJM010000001">
    <property type="protein sequence ID" value="KAL1413537.1"/>
    <property type="molecule type" value="Genomic_DNA"/>
</dbReference>
<dbReference type="RefSeq" id="XP_069213481.1">
    <property type="nucleotide sequence ID" value="XM_069349937.1"/>
</dbReference>
<dbReference type="Pfam" id="PF11976">
    <property type="entry name" value="Rad60-SLD"/>
    <property type="match status" value="1"/>
</dbReference>
<feature type="compositionally biased region" description="Basic residues" evidence="1">
    <location>
        <begin position="60"/>
        <end position="72"/>
    </location>
</feature>
<dbReference type="Proteomes" id="UP001565368">
    <property type="component" value="Unassembled WGS sequence"/>
</dbReference>
<dbReference type="InterPro" id="IPR029071">
    <property type="entry name" value="Ubiquitin-like_domsf"/>
</dbReference>
<feature type="region of interest" description="Disordered" evidence="1">
    <location>
        <begin position="158"/>
        <end position="182"/>
    </location>
</feature>
<evidence type="ECO:0000313" key="3">
    <source>
        <dbReference type="EMBL" id="KAL1413537.1"/>
    </source>
</evidence>
<dbReference type="Gene3D" id="3.10.20.90">
    <property type="entry name" value="Phosphatidylinositol 3-kinase Catalytic Subunit, Chain A, domain 1"/>
    <property type="match status" value="1"/>
</dbReference>
<sequence length="399" mass="43914">MSKGKGKEAEVEADPIELSDTDSDVDFFTVKRRAPPVRVRAPSPAYISSGGDDDDEASGKGKKKTKRRRTKPAPKPTLPDWTRRPRRRAGSDERSGRGASTQASDIVTVSSDEGEPAPSRSRPERRPRVKLTPPPEISDERRAELAAALDARFEQAVHAAEVVDDSPERPRPPPARSSDPAHNVQVTVRMVADPDRSDLASENAIRGYERARVINVNRNEPVSALIKVVADRIKKLPEEILFTYNGRRIFATSQTLLQLGIFESGHEISGYERRIWDSIERKRKEEQARLFGGESSLGGASDEGTLRVASGSPDHATAAPAAPAVDEGQRVRIMVRGTKGEIRFATKVTTLASTIIKYYCKKSEIDETGLSMYWDGEVVPPDTSLEAIEVENGDIVEIR</sequence>
<protein>
    <recommendedName>
        <fullName evidence="2">Rad60/SUMO-like domain-containing protein</fullName>
    </recommendedName>
</protein>
<evidence type="ECO:0000259" key="2">
    <source>
        <dbReference type="Pfam" id="PF11976"/>
    </source>
</evidence>
<gene>
    <name evidence="3" type="ORF">Q8F55_001311</name>
</gene>
<dbReference type="CDD" id="cd01763">
    <property type="entry name" value="Ubl_SUMO_like"/>
    <property type="match status" value="1"/>
</dbReference>
<dbReference type="InterPro" id="IPR022617">
    <property type="entry name" value="Rad60/SUMO-like_dom"/>
</dbReference>
<evidence type="ECO:0000313" key="4">
    <source>
        <dbReference type="Proteomes" id="UP001565368"/>
    </source>
</evidence>
<organism evidence="3 4">
    <name type="scientific">Vanrija albida</name>
    <dbReference type="NCBI Taxonomy" id="181172"/>
    <lineage>
        <taxon>Eukaryota</taxon>
        <taxon>Fungi</taxon>
        <taxon>Dikarya</taxon>
        <taxon>Basidiomycota</taxon>
        <taxon>Agaricomycotina</taxon>
        <taxon>Tremellomycetes</taxon>
        <taxon>Trichosporonales</taxon>
        <taxon>Trichosporonaceae</taxon>
        <taxon>Vanrija</taxon>
    </lineage>
</organism>
<feature type="domain" description="Rad60/SUMO-like" evidence="2">
    <location>
        <begin position="336"/>
        <end position="398"/>
    </location>
</feature>
<dbReference type="SUPFAM" id="SSF54236">
    <property type="entry name" value="Ubiquitin-like"/>
    <property type="match status" value="1"/>
</dbReference>
<evidence type="ECO:0000256" key="1">
    <source>
        <dbReference type="SAM" id="MobiDB-lite"/>
    </source>
</evidence>
<feature type="compositionally biased region" description="Basic and acidic residues" evidence="1">
    <location>
        <begin position="1"/>
        <end position="10"/>
    </location>
</feature>
<reference evidence="3 4" key="1">
    <citation type="submission" date="2023-08" db="EMBL/GenBank/DDBJ databases">
        <title>Annotated Genome Sequence of Vanrija albida AlHP1.</title>
        <authorList>
            <person name="Herzog R."/>
        </authorList>
    </citation>
    <scope>NUCLEOTIDE SEQUENCE [LARGE SCALE GENOMIC DNA]</scope>
    <source>
        <strain evidence="3 4">AlHP1</strain>
    </source>
</reference>
<keyword evidence="4" id="KW-1185">Reference proteome</keyword>
<feature type="compositionally biased region" description="Acidic residues" evidence="1">
    <location>
        <begin position="11"/>
        <end position="25"/>
    </location>
</feature>
<feature type="region of interest" description="Disordered" evidence="1">
    <location>
        <begin position="1"/>
        <end position="140"/>
    </location>
</feature>
<proteinExistence type="predicted"/>
<feature type="compositionally biased region" description="Low complexity" evidence="1">
    <location>
        <begin position="36"/>
        <end position="50"/>
    </location>
</feature>
<comment type="caution">
    <text evidence="3">The sequence shown here is derived from an EMBL/GenBank/DDBJ whole genome shotgun (WGS) entry which is preliminary data.</text>
</comment>